<evidence type="ECO:0000313" key="9">
    <source>
        <dbReference type="Proteomes" id="UP000199355"/>
    </source>
</evidence>
<comment type="function">
    <text evidence="6">Thiol-specific peroxidase that catalyzes the reduction of hydrogen peroxide and organic hydroperoxides to water and alcohols, respectively. Plays a role in cell protection against oxidative stress by detoxifying peroxides.</text>
</comment>
<keyword evidence="5 6" id="KW-0676">Redox-active center</keyword>
<sequence length="167" mass="17845">MDTVTFKGGTMHLSGNQPVAGQKAPDFTLTATDMSAKSLKDYAGKVLVLVTVPSLDTPVCDMEVRRFNKEAAALSDKVRIVAVSRDLPFAQARWCGAAGVTAVQTLSDYRDASFGKTYGVLLNELHLLARSIFVVGPDGTVAYSQIVPEVTHEPDYAAALEAVKKLA</sequence>
<dbReference type="InterPro" id="IPR013766">
    <property type="entry name" value="Thioredoxin_domain"/>
</dbReference>
<protein>
    <recommendedName>
        <fullName evidence="6">Thiol peroxidase</fullName>
        <shortName evidence="6">Tpx</shortName>
        <ecNumber evidence="6">1.11.1.24</ecNumber>
    </recommendedName>
    <alternativeName>
        <fullName evidence="6">Peroxiredoxin tpx</fullName>
        <shortName evidence="6">Prx</shortName>
    </alternativeName>
    <alternativeName>
        <fullName evidence="6">Thioredoxin peroxidase</fullName>
    </alternativeName>
    <alternativeName>
        <fullName evidence="6">Thioredoxin-dependent peroxiredoxin</fullName>
    </alternativeName>
</protein>
<dbReference type="HAMAP" id="MF_00269">
    <property type="entry name" value="Tpx"/>
    <property type="match status" value="1"/>
</dbReference>
<evidence type="ECO:0000256" key="1">
    <source>
        <dbReference type="ARBA" id="ARBA00022559"/>
    </source>
</evidence>
<dbReference type="InterPro" id="IPR050455">
    <property type="entry name" value="Tpx_Peroxidase_subfamily"/>
</dbReference>
<dbReference type="PROSITE" id="PS51352">
    <property type="entry name" value="THIOREDOXIN_2"/>
    <property type="match status" value="1"/>
</dbReference>
<comment type="similarity">
    <text evidence="6">Belongs to the peroxiredoxin family. Tpx subfamily.</text>
</comment>
<reference evidence="9" key="1">
    <citation type="submission" date="2016-10" db="EMBL/GenBank/DDBJ databases">
        <authorList>
            <person name="Varghese N."/>
            <person name="Submissions S."/>
        </authorList>
    </citation>
    <scope>NUCLEOTIDE SEQUENCE [LARGE SCALE GENOMIC DNA]</scope>
    <source>
        <strain evidence="9">KHC7</strain>
    </source>
</reference>
<dbReference type="OrthoDB" id="9781543at2"/>
<dbReference type="EMBL" id="FNBX01000003">
    <property type="protein sequence ID" value="SDF26042.1"/>
    <property type="molecule type" value="Genomic_DNA"/>
</dbReference>
<dbReference type="PANTHER" id="PTHR43110:SF1">
    <property type="entry name" value="THIOL PEROXIDASE"/>
    <property type="match status" value="1"/>
</dbReference>
<dbReference type="STRING" id="571438.SAMN05192586_10367"/>
<keyword evidence="4" id="KW-1015">Disulfide bond</keyword>
<dbReference type="PROSITE" id="PS01265">
    <property type="entry name" value="TPX"/>
    <property type="match status" value="1"/>
</dbReference>
<dbReference type="GO" id="GO:0008379">
    <property type="term" value="F:thioredoxin peroxidase activity"/>
    <property type="evidence" value="ECO:0007669"/>
    <property type="project" value="UniProtKB-UniRule"/>
</dbReference>
<dbReference type="SUPFAM" id="SSF52833">
    <property type="entry name" value="Thioredoxin-like"/>
    <property type="match status" value="1"/>
</dbReference>
<keyword evidence="3 6" id="KW-0560">Oxidoreductase</keyword>
<evidence type="ECO:0000256" key="3">
    <source>
        <dbReference type="ARBA" id="ARBA00023002"/>
    </source>
</evidence>
<dbReference type="EC" id="1.11.1.24" evidence="6"/>
<comment type="catalytic activity">
    <reaction evidence="6">
        <text>a hydroperoxide + [thioredoxin]-dithiol = an alcohol + [thioredoxin]-disulfide + H2O</text>
        <dbReference type="Rhea" id="RHEA:62620"/>
        <dbReference type="Rhea" id="RHEA-COMP:10698"/>
        <dbReference type="Rhea" id="RHEA-COMP:10700"/>
        <dbReference type="ChEBI" id="CHEBI:15377"/>
        <dbReference type="ChEBI" id="CHEBI:29950"/>
        <dbReference type="ChEBI" id="CHEBI:30879"/>
        <dbReference type="ChEBI" id="CHEBI:35924"/>
        <dbReference type="ChEBI" id="CHEBI:50058"/>
        <dbReference type="EC" id="1.11.1.24"/>
    </reaction>
</comment>
<evidence type="ECO:0000256" key="4">
    <source>
        <dbReference type="ARBA" id="ARBA00023157"/>
    </source>
</evidence>
<feature type="active site" description="Cysteine sulfenic acid (-SOH) intermediate" evidence="6">
    <location>
        <position position="60"/>
    </location>
</feature>
<dbReference type="InterPro" id="IPR013740">
    <property type="entry name" value="Redoxin"/>
</dbReference>
<dbReference type="InterPro" id="IPR036249">
    <property type="entry name" value="Thioredoxin-like_sf"/>
</dbReference>
<dbReference type="RefSeq" id="WP_092152827.1">
    <property type="nucleotide sequence ID" value="NZ_FNBX01000003.1"/>
</dbReference>
<evidence type="ECO:0000256" key="2">
    <source>
        <dbReference type="ARBA" id="ARBA00022862"/>
    </source>
</evidence>
<keyword evidence="2 6" id="KW-0049">Antioxidant</keyword>
<dbReference type="NCBIfam" id="NF001808">
    <property type="entry name" value="PRK00522.1"/>
    <property type="match status" value="1"/>
</dbReference>
<dbReference type="InterPro" id="IPR002065">
    <property type="entry name" value="TPX"/>
</dbReference>
<dbReference type="AlphaFoldDB" id="A0A1G7JM63"/>
<comment type="caution">
    <text evidence="6">Lacks conserved residue(s) required for the propagation of feature annotation.</text>
</comment>
<evidence type="ECO:0000256" key="5">
    <source>
        <dbReference type="ARBA" id="ARBA00023284"/>
    </source>
</evidence>
<dbReference type="Proteomes" id="UP000199355">
    <property type="component" value="Unassembled WGS sequence"/>
</dbReference>
<comment type="subunit">
    <text evidence="6">Homodimer.</text>
</comment>
<evidence type="ECO:0000313" key="8">
    <source>
        <dbReference type="EMBL" id="SDF26042.1"/>
    </source>
</evidence>
<name>A0A1G7JM63_9BACT</name>
<dbReference type="CDD" id="cd03014">
    <property type="entry name" value="PRX_Atyp2cys"/>
    <property type="match status" value="1"/>
</dbReference>
<feature type="domain" description="Thioredoxin" evidence="7">
    <location>
        <begin position="18"/>
        <end position="167"/>
    </location>
</feature>
<proteinExistence type="inferred from homology"/>
<dbReference type="Gene3D" id="3.40.30.10">
    <property type="entry name" value="Glutaredoxin"/>
    <property type="match status" value="1"/>
</dbReference>
<keyword evidence="9" id="KW-1185">Reference proteome</keyword>
<organism evidence="8 9">
    <name type="scientific">Desulfovibrio legallii</name>
    <dbReference type="NCBI Taxonomy" id="571438"/>
    <lineage>
        <taxon>Bacteria</taxon>
        <taxon>Pseudomonadati</taxon>
        <taxon>Thermodesulfobacteriota</taxon>
        <taxon>Desulfovibrionia</taxon>
        <taxon>Desulfovibrionales</taxon>
        <taxon>Desulfovibrionaceae</taxon>
        <taxon>Desulfovibrio</taxon>
    </lineage>
</organism>
<accession>A0A1G7JM63</accession>
<dbReference type="Pfam" id="PF08534">
    <property type="entry name" value="Redoxin"/>
    <property type="match status" value="1"/>
</dbReference>
<dbReference type="PANTHER" id="PTHR43110">
    <property type="entry name" value="THIOL PEROXIDASE"/>
    <property type="match status" value="1"/>
</dbReference>
<evidence type="ECO:0000259" key="7">
    <source>
        <dbReference type="PROSITE" id="PS51352"/>
    </source>
</evidence>
<evidence type="ECO:0000256" key="6">
    <source>
        <dbReference type="HAMAP-Rule" id="MF_00269"/>
    </source>
</evidence>
<dbReference type="InterPro" id="IPR018219">
    <property type="entry name" value="Tpx_CS"/>
</dbReference>
<gene>
    <name evidence="6" type="primary">tpx</name>
    <name evidence="8" type="ORF">SAMN05192586_10367</name>
</gene>
<keyword evidence="1 6" id="KW-0575">Peroxidase</keyword>